<protein>
    <submittedName>
        <fullName evidence="1">Uncharacterized protein</fullName>
    </submittedName>
</protein>
<proteinExistence type="predicted"/>
<evidence type="ECO:0000313" key="2">
    <source>
        <dbReference type="Proteomes" id="UP000470876"/>
    </source>
</evidence>
<dbReference type="RefSeq" id="WP_163826090.1">
    <property type="nucleotide sequence ID" value="NZ_JAAGUX010000075.1"/>
</dbReference>
<accession>A0ABX0CSB3</accession>
<gene>
    <name evidence="1" type="ORF">GV794_25955</name>
</gene>
<keyword evidence="2" id="KW-1185">Reference proteome</keyword>
<organism evidence="1 2">
    <name type="scientific">Nocardia cyriacigeorgica</name>
    <dbReference type="NCBI Taxonomy" id="135487"/>
    <lineage>
        <taxon>Bacteria</taxon>
        <taxon>Bacillati</taxon>
        <taxon>Actinomycetota</taxon>
        <taxon>Actinomycetes</taxon>
        <taxon>Mycobacteriales</taxon>
        <taxon>Nocardiaceae</taxon>
        <taxon>Nocardia</taxon>
    </lineage>
</organism>
<dbReference type="Proteomes" id="UP000470876">
    <property type="component" value="Unassembled WGS sequence"/>
</dbReference>
<sequence length="87" mass="9887">MKVEVVDPRDGRWEVDDPTFRVYLWDTDARCSYEYEITGAEVETVIEWVGKTITPGWRYTIYVVIDVDERGGVGLVRIGGLSGDPFA</sequence>
<comment type="caution">
    <text evidence="1">The sequence shown here is derived from an EMBL/GenBank/DDBJ whole genome shotgun (WGS) entry which is preliminary data.</text>
</comment>
<dbReference type="EMBL" id="JAAGUX010000075">
    <property type="protein sequence ID" value="NEW59056.1"/>
    <property type="molecule type" value="Genomic_DNA"/>
</dbReference>
<reference evidence="1 2" key="1">
    <citation type="submission" date="2020-01" db="EMBL/GenBank/DDBJ databases">
        <title>Genetics and antimicrobial susceptibilities of Nocardia species isolated from the soil; a comparison with species isolated from humans.</title>
        <authorList>
            <person name="Carrasco G."/>
            <person name="Monzon S."/>
            <person name="Sansegundo M."/>
            <person name="Garcia E."/>
            <person name="Garrido N."/>
            <person name="Medina M.J."/>
            <person name="Villalon P."/>
            <person name="Ramirez-Arocha A.C."/>
            <person name="Jimenez P."/>
            <person name="Cuesta I."/>
            <person name="Valdezate S."/>
        </authorList>
    </citation>
    <scope>NUCLEOTIDE SEQUENCE [LARGE SCALE GENOMIC DNA]</scope>
    <source>
        <strain evidence="1 2">CNM20110649</strain>
    </source>
</reference>
<evidence type="ECO:0000313" key="1">
    <source>
        <dbReference type="EMBL" id="NEW59056.1"/>
    </source>
</evidence>
<name>A0ABX0CSB3_9NOCA</name>